<dbReference type="EMBL" id="CP046600">
    <property type="protein sequence ID" value="QUR68775.1"/>
    <property type="molecule type" value="Genomic_DNA"/>
</dbReference>
<evidence type="ECO:0000313" key="3">
    <source>
        <dbReference type="EMBL" id="QUR68775.1"/>
    </source>
</evidence>
<protein>
    <submittedName>
        <fullName evidence="3">Uncharacterized protein</fullName>
    </submittedName>
</protein>
<accession>A0A975JZV2</accession>
<evidence type="ECO:0000313" key="4">
    <source>
        <dbReference type="Proteomes" id="UP000682202"/>
    </source>
</evidence>
<feature type="transmembrane region" description="Helical" evidence="2">
    <location>
        <begin position="138"/>
        <end position="157"/>
    </location>
</feature>
<gene>
    <name evidence="3" type="ORF">F6B93_18350</name>
</gene>
<keyword evidence="4" id="KW-1185">Reference proteome</keyword>
<keyword evidence="2" id="KW-0472">Membrane</keyword>
<sequence>MTEPNGPTPRANPPEPSASTAESPTRIIRRAPSGPLPANISSETSRSPRPEGATRIIRRETAPASSTDQPHPRTAVAASAVSILSGWTTSAVATDLIAGWWSNDRLFCIAVGFLTLVFAVATVTGVIMVLLRRRAGRYLIVTGALVALVTYGAVAVAGTHVAGIVYALPALPLASVVLSLHPRTKRWLEQ</sequence>
<name>A0A975JZV2_9MYCO</name>
<proteinExistence type="predicted"/>
<dbReference type="AlphaFoldDB" id="A0A975JZV2"/>
<feature type="transmembrane region" description="Helical" evidence="2">
    <location>
        <begin position="107"/>
        <end position="131"/>
    </location>
</feature>
<organism evidence="3 4">
    <name type="scientific">Mycobacterium spongiae</name>
    <dbReference type="NCBI Taxonomy" id="886343"/>
    <lineage>
        <taxon>Bacteria</taxon>
        <taxon>Bacillati</taxon>
        <taxon>Actinomycetota</taxon>
        <taxon>Actinomycetes</taxon>
        <taxon>Mycobacteriales</taxon>
        <taxon>Mycobacteriaceae</taxon>
        <taxon>Mycobacterium</taxon>
    </lineage>
</organism>
<feature type="region of interest" description="Disordered" evidence="1">
    <location>
        <begin position="1"/>
        <end position="72"/>
    </location>
</feature>
<keyword evidence="2" id="KW-0812">Transmembrane</keyword>
<dbReference type="Proteomes" id="UP000682202">
    <property type="component" value="Chromosome"/>
</dbReference>
<evidence type="ECO:0000256" key="2">
    <source>
        <dbReference type="SAM" id="Phobius"/>
    </source>
</evidence>
<keyword evidence="2" id="KW-1133">Transmembrane helix</keyword>
<reference evidence="3" key="1">
    <citation type="submission" date="2019-12" db="EMBL/GenBank/DDBJ databases">
        <title>Mycobacterium spongiae sp. nov.</title>
        <authorList>
            <person name="Stinear T."/>
        </authorList>
    </citation>
    <scope>NUCLEOTIDE SEQUENCE</scope>
    <source>
        <strain evidence="3">FSD4b-SM</strain>
    </source>
</reference>
<feature type="transmembrane region" description="Helical" evidence="2">
    <location>
        <begin position="75"/>
        <end position="101"/>
    </location>
</feature>
<feature type="compositionally biased region" description="Pro residues" evidence="1">
    <location>
        <begin position="1"/>
        <end position="16"/>
    </location>
</feature>
<dbReference type="KEGG" id="mspg:F6B93_18350"/>
<evidence type="ECO:0000256" key="1">
    <source>
        <dbReference type="SAM" id="MobiDB-lite"/>
    </source>
</evidence>
<feature type="transmembrane region" description="Helical" evidence="2">
    <location>
        <begin position="163"/>
        <end position="180"/>
    </location>
</feature>